<organism evidence="3 6">
    <name type="scientific">Lactuca saligna</name>
    <name type="common">Willowleaf lettuce</name>
    <dbReference type="NCBI Taxonomy" id="75948"/>
    <lineage>
        <taxon>Eukaryota</taxon>
        <taxon>Viridiplantae</taxon>
        <taxon>Streptophyta</taxon>
        <taxon>Embryophyta</taxon>
        <taxon>Tracheophyta</taxon>
        <taxon>Spermatophyta</taxon>
        <taxon>Magnoliopsida</taxon>
        <taxon>eudicotyledons</taxon>
        <taxon>Gunneridae</taxon>
        <taxon>Pentapetalae</taxon>
        <taxon>asterids</taxon>
        <taxon>campanulids</taxon>
        <taxon>Asterales</taxon>
        <taxon>Asteraceae</taxon>
        <taxon>Cichorioideae</taxon>
        <taxon>Cichorieae</taxon>
        <taxon>Lactucinae</taxon>
        <taxon>Lactuca</taxon>
    </lineage>
</organism>
<sequence>MKLLFDRLRVNHTRNDIYYTGNGGMLPESYRFGKKDTFSKRRGLNLRRSIPKPIQPLTYTPPTNNPNSHVNKDELLNSFPILSLPVNSFPLTDLKESLIVEQLKVQSAKDAILALYFRFFPEHTRFQRYEFLMSNSAKKMLMYVFQSLGLSKMLRFSTPDLFENTRFKGGLHHCLDVLTRTPYKKVIEFITYYKGMYGRLIIFVSLGIGCTVWYNFIPGVPEVAPPGILVPRELPYDSFKDVSFDIAPFMKMSYVEYKYISDQVLSAFDNVYPFNEIHLPSGNTAEGSNARVALGLGIIVAAFLGMGFYTLSPLRLRRISRDDLLEFLFATLPDFPDLTFYPSRDSSHYIVVFPSKKEDVLVFMALSIHFYRLTYGYVPKENYRLLDRLGLFYSGIQNMGKVTRLYQINMDPSLQLIPESLVLDGVKSFVGADSVCYKLVSSFLNLETFDEDGRKICFGCMPIVGEITRVLFNLTLMEFDRQFSHKYPGIAFERFIGMVFIACTDDLRIDEYQVFDMIQDLGLSCSIEYTEPGLEPLYCRNRMVALDYEGKVVVYNPTDYYPTDYG</sequence>
<proteinExistence type="predicted"/>
<dbReference type="EMBL" id="OX465086">
    <property type="protein sequence ID" value="CAI9261199.1"/>
    <property type="molecule type" value="Genomic_DNA"/>
</dbReference>
<evidence type="ECO:0000256" key="1">
    <source>
        <dbReference type="SAM" id="Phobius"/>
    </source>
</evidence>
<accession>A0AA35UTL0</accession>
<keyword evidence="1" id="KW-1133">Transmembrane helix</keyword>
<evidence type="ECO:0000313" key="5">
    <source>
        <dbReference type="EMBL" id="CAI9265364.1"/>
    </source>
</evidence>
<dbReference type="EMBL" id="OX465086">
    <property type="protein sequence ID" value="CAI9259219.1"/>
    <property type="molecule type" value="Genomic_DNA"/>
</dbReference>
<evidence type="ECO:0000313" key="6">
    <source>
        <dbReference type="Proteomes" id="UP001177003"/>
    </source>
</evidence>
<name>A0AA35UTL0_LACSI</name>
<gene>
    <name evidence="3" type="ORF">LSALG_LOCUS1084</name>
    <name evidence="2" type="ORF">LSALG_LOCUS126</name>
    <name evidence="4" type="ORF">LSALG_LOCUS1993</name>
    <name evidence="5" type="ORF">LSALG_LOCUS5972</name>
</gene>
<keyword evidence="1" id="KW-0812">Transmembrane</keyword>
<dbReference type="Proteomes" id="UP001177003">
    <property type="component" value="Chromosome 0"/>
</dbReference>
<dbReference type="EMBL" id="OX465086">
    <property type="protein sequence ID" value="CAI9260241.1"/>
    <property type="molecule type" value="Genomic_DNA"/>
</dbReference>
<dbReference type="AlphaFoldDB" id="A0AA35UTL0"/>
<feature type="transmembrane region" description="Helical" evidence="1">
    <location>
        <begin position="292"/>
        <end position="311"/>
    </location>
</feature>
<evidence type="ECO:0000313" key="4">
    <source>
        <dbReference type="EMBL" id="CAI9261199.1"/>
    </source>
</evidence>
<feature type="transmembrane region" description="Helical" evidence="1">
    <location>
        <begin position="197"/>
        <end position="216"/>
    </location>
</feature>
<evidence type="ECO:0000313" key="3">
    <source>
        <dbReference type="EMBL" id="CAI9260241.1"/>
    </source>
</evidence>
<protein>
    <submittedName>
        <fullName evidence="3">Uncharacterized protein</fullName>
    </submittedName>
</protein>
<evidence type="ECO:0000313" key="2">
    <source>
        <dbReference type="EMBL" id="CAI9259219.1"/>
    </source>
</evidence>
<reference evidence="3" key="1">
    <citation type="submission" date="2023-04" db="EMBL/GenBank/DDBJ databases">
        <authorList>
            <person name="Vijverberg K."/>
            <person name="Xiong W."/>
            <person name="Schranz E."/>
        </authorList>
    </citation>
    <scope>NUCLEOTIDE SEQUENCE</scope>
</reference>
<dbReference type="EMBL" id="OX465086">
    <property type="protein sequence ID" value="CAI9265364.1"/>
    <property type="molecule type" value="Genomic_DNA"/>
</dbReference>
<keyword evidence="1" id="KW-0472">Membrane</keyword>
<keyword evidence="6" id="KW-1185">Reference proteome</keyword>